<name>A0ABT0ZNC5_9LACO</name>
<evidence type="ECO:0000313" key="2">
    <source>
        <dbReference type="Proteomes" id="UP001523234"/>
    </source>
</evidence>
<proteinExistence type="predicted"/>
<dbReference type="EMBL" id="JAMWYK010000001">
    <property type="protein sequence ID" value="MCO0831506.1"/>
    <property type="molecule type" value="Genomic_DNA"/>
</dbReference>
<dbReference type="RefSeq" id="WP_252441870.1">
    <property type="nucleotide sequence ID" value="NZ_JAMWYK010000001.1"/>
</dbReference>
<gene>
    <name evidence="1" type="ORF">NFX39_00150</name>
</gene>
<organism evidence="1 2">
    <name type="scientific">Fructobacillus apis</name>
    <dbReference type="NCBI Taxonomy" id="2935017"/>
    <lineage>
        <taxon>Bacteria</taxon>
        <taxon>Bacillati</taxon>
        <taxon>Bacillota</taxon>
        <taxon>Bacilli</taxon>
        <taxon>Lactobacillales</taxon>
        <taxon>Lactobacillaceae</taxon>
        <taxon>Fructobacillus</taxon>
    </lineage>
</organism>
<sequence length="133" mass="15690">MSSESLKEEEWLSTVKAYFEHDYRERGKVKWNGFFLSDHTAKLKEKARLAERQEQASWLPALPLDEMMARVKEAQEIIQPIRLQENQLDKDGQIPLVKEGVVSDFHREGFYLGEEKLNWESIRFVEVLHGKRS</sequence>
<comment type="caution">
    <text evidence="1">The sequence shown here is derived from an EMBL/GenBank/DDBJ whole genome shotgun (WGS) entry which is preliminary data.</text>
</comment>
<keyword evidence="2" id="KW-1185">Reference proteome</keyword>
<dbReference type="Proteomes" id="UP001523234">
    <property type="component" value="Unassembled WGS sequence"/>
</dbReference>
<evidence type="ECO:0008006" key="3">
    <source>
        <dbReference type="Google" id="ProtNLM"/>
    </source>
</evidence>
<evidence type="ECO:0000313" key="1">
    <source>
        <dbReference type="EMBL" id="MCO0831506.1"/>
    </source>
</evidence>
<reference evidence="1 2" key="1">
    <citation type="submission" date="2022-06" db="EMBL/GenBank/DDBJ databases">
        <title>Fructobacillus taiwanensis sp. nov., isolated from the honeybee.</title>
        <authorList>
            <person name="Chen Y.-S."/>
            <person name="Wang L.-T."/>
            <person name="Lee Y.-S."/>
            <person name="Chang Y.-C."/>
            <person name="Wu H.-C."/>
            <person name="Liao C.-Y."/>
            <person name="Chen W.-H."/>
            <person name="Deng J.-N."/>
            <person name="Wang Y.-H."/>
        </authorList>
    </citation>
    <scope>NUCLEOTIDE SEQUENCE [LARGE SCALE GENOMIC DNA]</scope>
    <source>
        <strain evidence="1 2">W13</strain>
    </source>
</reference>
<accession>A0ABT0ZNC5</accession>
<protein>
    <recommendedName>
        <fullName evidence="3">DNA-directed RNA polymerase beta subunit</fullName>
    </recommendedName>
</protein>